<dbReference type="AlphaFoldDB" id="A0A075IAF0"/>
<proteinExistence type="predicted"/>
<evidence type="ECO:0000313" key="2">
    <source>
        <dbReference type="EMBL" id="AIF25666.1"/>
    </source>
</evidence>
<dbReference type="EMBL" id="KF901297">
    <property type="protein sequence ID" value="AIF25666.1"/>
    <property type="molecule type" value="Genomic_DNA"/>
</dbReference>
<reference evidence="2" key="1">
    <citation type="journal article" date="2014" name="Genome Biol. Evol.">
        <title>Pangenome evidence for extensive interdomain horizontal transfer affecting lineage core and shell genes in uncultured planktonic thaumarchaeota and euryarchaeota.</title>
        <authorList>
            <person name="Deschamps P."/>
            <person name="Zivanovic Y."/>
            <person name="Moreira D."/>
            <person name="Rodriguez-Valera F."/>
            <person name="Lopez-Garcia P."/>
        </authorList>
    </citation>
    <scope>NUCLEOTIDE SEQUENCE</scope>
</reference>
<accession>A0A075IAF0</accession>
<protein>
    <submittedName>
        <fullName evidence="2">Uncharacterized protein</fullName>
    </submittedName>
</protein>
<organism evidence="2">
    <name type="scientific">uncultured marine group II/III euryarchaeote SAT1000_53_H10</name>
    <dbReference type="NCBI Taxonomy" id="1456590"/>
    <lineage>
        <taxon>Archaea</taxon>
        <taxon>Methanobacteriati</taxon>
        <taxon>Methanobacteriota</taxon>
        <taxon>environmental samples</taxon>
    </lineage>
</organism>
<sequence>MLRKETHQRSSLPGGGCLGSLVSYGSTMTSPPTPDTTNSPTDPRKYVVLRAFSSSSSPHNTGSGDSMVLRTSSLYSMSHSRSCSLTASSCSCIRSIVIGNRSKAHPIRTRPIFRSLSN</sequence>
<feature type="region of interest" description="Disordered" evidence="1">
    <location>
        <begin position="1"/>
        <end position="44"/>
    </location>
</feature>
<evidence type="ECO:0000256" key="1">
    <source>
        <dbReference type="SAM" id="MobiDB-lite"/>
    </source>
</evidence>
<name>A0A075IAF0_9EURY</name>